<evidence type="ECO:0000256" key="1">
    <source>
        <dbReference type="SAM" id="MobiDB-lite"/>
    </source>
</evidence>
<dbReference type="GO" id="GO:0051493">
    <property type="term" value="P:regulation of cytoskeleton organization"/>
    <property type="evidence" value="ECO:0007669"/>
    <property type="project" value="TreeGrafter"/>
</dbReference>
<name>A0A8S1MQC5_PARPR</name>
<dbReference type="EMBL" id="CAJJDM010000066">
    <property type="protein sequence ID" value="CAD8080681.1"/>
    <property type="molecule type" value="Genomic_DNA"/>
</dbReference>
<gene>
    <name evidence="3" type="ORF">PPRIM_AZ9-3.1.T0640108</name>
</gene>
<dbReference type="AlphaFoldDB" id="A0A8S1MQC5"/>
<feature type="compositionally biased region" description="Basic and acidic residues" evidence="1">
    <location>
        <begin position="255"/>
        <end position="268"/>
    </location>
</feature>
<feature type="compositionally biased region" description="Polar residues" evidence="1">
    <location>
        <begin position="832"/>
        <end position="844"/>
    </location>
</feature>
<organism evidence="3 4">
    <name type="scientific">Paramecium primaurelia</name>
    <dbReference type="NCBI Taxonomy" id="5886"/>
    <lineage>
        <taxon>Eukaryota</taxon>
        <taxon>Sar</taxon>
        <taxon>Alveolata</taxon>
        <taxon>Ciliophora</taxon>
        <taxon>Intramacronucleata</taxon>
        <taxon>Oligohymenophorea</taxon>
        <taxon>Peniculida</taxon>
        <taxon>Parameciidae</taxon>
        <taxon>Paramecium</taxon>
    </lineage>
</organism>
<evidence type="ECO:0000313" key="3">
    <source>
        <dbReference type="EMBL" id="CAD8080681.1"/>
    </source>
</evidence>
<feature type="domain" description="Calponin-homology (CH)" evidence="2">
    <location>
        <begin position="15"/>
        <end position="120"/>
    </location>
</feature>
<sequence>MSSNTNTQAFQPVGKALPREIIKWIQGLDLSYSVKDPRRDLSNGFLIAEIFSRYYPGRVQMHSFDNSQKDERRQNNYQQLELFFKKNDIVIPNHKGFAEILDNDWNALYNFLVSIYSLLTQRKVINPPLASYVNSKEFATSTQNTQTFLLKEKGIEKLQEEQKQEDQFQKEQLSEKHAPLSVSSKRTNFMRVPSKPISQNLENLNYQIEVKNISYRPVQGSLLKLKEEQQQLEKQQEKLNSNNDRQIQDSFQKTPMDENKRETTSTREKQLDKSIYDILNEALTQRQQFAQFAQTVQFKQNGTALQSFIDLIDIYPEDFVNGFFQELITQKEAYINFIFKDTNEVWKFFKFTFQCIQNLPVQRVHVCIDLVNQFGARSLQKDALKTRSLFLEFFLPEICNLIKQSVFFEKKQLLIQMICSFQEPMFKYQVIQTMKQNLSVEHFMQCLAVFSGFEQEQSELWNDMKRYGYIYFLSASTSLSSSALAILCNAAKANSQVKIDKHVIALAKNRWWQNRCLCVILFSEMIRGIIKTPNYQNLIKSPQQGQKFFSIENDRIISDLKAQVNHFSKGIEIASLPIDSDILMTQSLIHIVDLLGDSKILLELFVKIVLEVSQESRQWALFSQEQQDEYDFFIPSDKSFKFKLNINSQYVKQVSFQLLLHLVELLNTQKLLNLPLGHFELLHWCFQNTDFKIQNMESCEQIAKVTKEYVYLGLSDPTVLLYANDLAKQLLDLQFKAEVQIENHDKIFANCIRLALKAENDQVLNNIVEFIENLVAESGQSASDGMKNFIRSVYDELDQMNPSPLSNPKISKCFERVNDKPYQSPHPDVSDVQIQDEQQSDFQY</sequence>
<protein>
    <recommendedName>
        <fullName evidence="2">Calponin-homology (CH) domain-containing protein</fullName>
    </recommendedName>
</protein>
<accession>A0A8S1MQC5</accession>
<dbReference type="PANTHER" id="PTHR12509">
    <property type="entry name" value="SPERMATOGENESIS-ASSOCIATED 4-RELATED"/>
    <property type="match status" value="1"/>
</dbReference>
<comment type="caution">
    <text evidence="3">The sequence shown here is derived from an EMBL/GenBank/DDBJ whole genome shotgun (WGS) entry which is preliminary data.</text>
</comment>
<dbReference type="InterPro" id="IPR001715">
    <property type="entry name" value="CH_dom"/>
</dbReference>
<dbReference type="PROSITE" id="PS50021">
    <property type="entry name" value="CH"/>
    <property type="match status" value="1"/>
</dbReference>
<dbReference type="InterPro" id="IPR010441">
    <property type="entry name" value="CH_2"/>
</dbReference>
<evidence type="ECO:0000313" key="4">
    <source>
        <dbReference type="Proteomes" id="UP000688137"/>
    </source>
</evidence>
<feature type="compositionally biased region" description="Polar residues" evidence="1">
    <location>
        <begin position="240"/>
        <end position="253"/>
    </location>
</feature>
<keyword evidence="4" id="KW-1185">Reference proteome</keyword>
<feature type="region of interest" description="Disordered" evidence="1">
    <location>
        <begin position="233"/>
        <end position="268"/>
    </location>
</feature>
<feature type="compositionally biased region" description="Basic and acidic residues" evidence="1">
    <location>
        <begin position="160"/>
        <end position="178"/>
    </location>
</feature>
<reference evidence="3" key="1">
    <citation type="submission" date="2021-01" db="EMBL/GenBank/DDBJ databases">
        <authorList>
            <consortium name="Genoscope - CEA"/>
            <person name="William W."/>
        </authorList>
    </citation>
    <scope>NUCLEOTIDE SEQUENCE</scope>
</reference>
<dbReference type="Pfam" id="PF06294">
    <property type="entry name" value="CH_2"/>
    <property type="match status" value="1"/>
</dbReference>
<evidence type="ECO:0000259" key="2">
    <source>
        <dbReference type="PROSITE" id="PS50021"/>
    </source>
</evidence>
<dbReference type="GO" id="GO:0005930">
    <property type="term" value="C:axoneme"/>
    <property type="evidence" value="ECO:0007669"/>
    <property type="project" value="TreeGrafter"/>
</dbReference>
<dbReference type="PANTHER" id="PTHR12509:SF8">
    <property type="entry name" value="SPERMATOGENESIS-ASSOCIATED PROTEIN 4"/>
    <property type="match status" value="1"/>
</dbReference>
<dbReference type="InterPro" id="IPR052111">
    <property type="entry name" value="Spermatogenesis_Ciliary_MAP"/>
</dbReference>
<feature type="region of interest" description="Disordered" evidence="1">
    <location>
        <begin position="816"/>
        <end position="844"/>
    </location>
</feature>
<dbReference type="OMA" id="QFKQNGT"/>
<dbReference type="GO" id="GO:0008017">
    <property type="term" value="F:microtubule binding"/>
    <property type="evidence" value="ECO:0007669"/>
    <property type="project" value="TreeGrafter"/>
</dbReference>
<feature type="region of interest" description="Disordered" evidence="1">
    <location>
        <begin position="160"/>
        <end position="185"/>
    </location>
</feature>
<dbReference type="Proteomes" id="UP000688137">
    <property type="component" value="Unassembled WGS sequence"/>
</dbReference>
<proteinExistence type="predicted"/>